<keyword evidence="7" id="KW-0472">Membrane</keyword>
<dbReference type="Pfam" id="PF03918">
    <property type="entry name" value="CcmH"/>
    <property type="match status" value="1"/>
</dbReference>
<accession>A0A381N8L6</accession>
<sequence>MYPSIPPHTTAKRTPRALFFLSVLAIFTFELLAQVQILHAQTPEPEALGSSYSESQAQGIDRMIMCPVCPAETIDQAQVEISFQMRAVVREMLVEGKDRDEILEFFVDRYGKDILAAPPKTGFNLVAWLAPIGGVGAALVAVALILRSMSRQRPVLATARPIQDAGLIPYLQLVDRHLNMTRGDTSSELSSPVESRGTYAPNQAEKDENG</sequence>
<evidence type="ECO:0000256" key="4">
    <source>
        <dbReference type="ARBA" id="ARBA00022729"/>
    </source>
</evidence>
<dbReference type="InterPro" id="IPR038297">
    <property type="entry name" value="CcmH/CycL/NrfF/Ccl2_sf"/>
</dbReference>
<gene>
    <name evidence="9" type="ORF">METZ01_LOCUS3815</name>
</gene>
<dbReference type="Gene3D" id="1.10.8.640">
    <property type="entry name" value="Cytochrome C biogenesis protein"/>
    <property type="match status" value="1"/>
</dbReference>
<reference evidence="9" key="1">
    <citation type="submission" date="2018-05" db="EMBL/GenBank/DDBJ databases">
        <authorList>
            <person name="Lanie J.A."/>
            <person name="Ng W.-L."/>
            <person name="Kazmierczak K.M."/>
            <person name="Andrzejewski T.M."/>
            <person name="Davidsen T.M."/>
            <person name="Wayne K.J."/>
            <person name="Tettelin H."/>
            <person name="Glass J.I."/>
            <person name="Rusch D."/>
            <person name="Podicherti R."/>
            <person name="Tsui H.-C.T."/>
            <person name="Winkler M.E."/>
        </authorList>
    </citation>
    <scope>NUCLEOTIDE SEQUENCE</scope>
</reference>
<keyword evidence="3" id="KW-0479">Metal-binding</keyword>
<evidence type="ECO:0000256" key="2">
    <source>
        <dbReference type="ARBA" id="ARBA00022617"/>
    </source>
</evidence>
<evidence type="ECO:0000256" key="1">
    <source>
        <dbReference type="ARBA" id="ARBA00010342"/>
    </source>
</evidence>
<proteinExistence type="inferred from homology"/>
<dbReference type="EMBL" id="UINC01000199">
    <property type="protein sequence ID" value="SUZ50961.1"/>
    <property type="molecule type" value="Genomic_DNA"/>
</dbReference>
<dbReference type="GO" id="GO:0005886">
    <property type="term" value="C:plasma membrane"/>
    <property type="evidence" value="ECO:0007669"/>
    <property type="project" value="TreeGrafter"/>
</dbReference>
<dbReference type="InterPro" id="IPR051263">
    <property type="entry name" value="C-type_cytochrome_biogenesis"/>
</dbReference>
<keyword evidence="7" id="KW-1133">Transmembrane helix</keyword>
<dbReference type="AlphaFoldDB" id="A0A381N8L6"/>
<keyword evidence="5" id="KW-0408">Iron</keyword>
<protein>
    <recommendedName>
        <fullName evidence="8">CcmH/CycL/Ccl2/NrfF N-terminal domain-containing protein</fullName>
    </recommendedName>
</protein>
<feature type="compositionally biased region" description="Polar residues" evidence="6">
    <location>
        <begin position="182"/>
        <end position="193"/>
    </location>
</feature>
<keyword evidence="2" id="KW-0349">Heme</keyword>
<evidence type="ECO:0000313" key="9">
    <source>
        <dbReference type="EMBL" id="SUZ50961.1"/>
    </source>
</evidence>
<evidence type="ECO:0000256" key="3">
    <source>
        <dbReference type="ARBA" id="ARBA00022723"/>
    </source>
</evidence>
<dbReference type="PANTHER" id="PTHR47870:SF4">
    <property type="entry name" value="CYTOCHROME C-TYPE BIOGENESIS PROTEIN CYCH"/>
    <property type="match status" value="1"/>
</dbReference>
<evidence type="ECO:0000259" key="8">
    <source>
        <dbReference type="Pfam" id="PF03918"/>
    </source>
</evidence>
<dbReference type="PANTHER" id="PTHR47870">
    <property type="entry name" value="CYTOCHROME C-TYPE BIOGENESIS PROTEIN CCMH"/>
    <property type="match status" value="1"/>
</dbReference>
<evidence type="ECO:0000256" key="7">
    <source>
        <dbReference type="SAM" id="Phobius"/>
    </source>
</evidence>
<name>A0A381N8L6_9ZZZZ</name>
<evidence type="ECO:0000256" key="6">
    <source>
        <dbReference type="SAM" id="MobiDB-lite"/>
    </source>
</evidence>
<keyword evidence="7" id="KW-0812">Transmembrane</keyword>
<evidence type="ECO:0000256" key="5">
    <source>
        <dbReference type="ARBA" id="ARBA00023004"/>
    </source>
</evidence>
<comment type="similarity">
    <text evidence="1">Belongs to the CcmH/CycL/Ccl2/NrfF family.</text>
</comment>
<dbReference type="CDD" id="cd16378">
    <property type="entry name" value="CcmH_N"/>
    <property type="match status" value="1"/>
</dbReference>
<feature type="domain" description="CcmH/CycL/Ccl2/NrfF N-terminal" evidence="8">
    <location>
        <begin position="35"/>
        <end position="153"/>
    </location>
</feature>
<feature type="region of interest" description="Disordered" evidence="6">
    <location>
        <begin position="182"/>
        <end position="210"/>
    </location>
</feature>
<dbReference type="GO" id="GO:0046872">
    <property type="term" value="F:metal ion binding"/>
    <property type="evidence" value="ECO:0007669"/>
    <property type="project" value="UniProtKB-KW"/>
</dbReference>
<dbReference type="InterPro" id="IPR005616">
    <property type="entry name" value="CcmH/CycL/Ccl2/NrfF_N"/>
</dbReference>
<keyword evidence="4" id="KW-0732">Signal</keyword>
<organism evidence="9">
    <name type="scientific">marine metagenome</name>
    <dbReference type="NCBI Taxonomy" id="408172"/>
    <lineage>
        <taxon>unclassified sequences</taxon>
        <taxon>metagenomes</taxon>
        <taxon>ecological metagenomes</taxon>
    </lineage>
</organism>
<feature type="transmembrane region" description="Helical" evidence="7">
    <location>
        <begin position="125"/>
        <end position="146"/>
    </location>
</feature>